<organism evidence="1 2">
    <name type="scientific">Comamonas testosteroni</name>
    <name type="common">Pseudomonas testosteroni</name>
    <dbReference type="NCBI Taxonomy" id="285"/>
    <lineage>
        <taxon>Bacteria</taxon>
        <taxon>Pseudomonadati</taxon>
        <taxon>Pseudomonadota</taxon>
        <taxon>Betaproteobacteria</taxon>
        <taxon>Burkholderiales</taxon>
        <taxon>Comamonadaceae</taxon>
        <taxon>Comamonas</taxon>
    </lineage>
</organism>
<protein>
    <submittedName>
        <fullName evidence="1">Uncharacterized protein</fullName>
    </submittedName>
</protein>
<sequence length="53" mass="6221">MTRNYYDQVVQELDNMGLLPADLPAYDELQRGGFVGWTHVTDCVQEHHSKWKQ</sequence>
<dbReference type="AlphaFoldDB" id="A0A8B4S365"/>
<name>A0A8B4S365_COMTE</name>
<dbReference type="Proteomes" id="UP000255070">
    <property type="component" value="Unassembled WGS sequence"/>
</dbReference>
<accession>A0A8B4S365</accession>
<evidence type="ECO:0000313" key="1">
    <source>
        <dbReference type="EMBL" id="SUY77899.1"/>
    </source>
</evidence>
<proteinExistence type="predicted"/>
<gene>
    <name evidence="1" type="ORF">NCTC10698_02808</name>
</gene>
<dbReference type="GeneID" id="63999082"/>
<dbReference type="RefSeq" id="WP_003075071.1">
    <property type="nucleotide sequence ID" value="NZ_BBJZ01000021.1"/>
</dbReference>
<dbReference type="EMBL" id="UFXL01000001">
    <property type="protein sequence ID" value="SUY77899.1"/>
    <property type="molecule type" value="Genomic_DNA"/>
</dbReference>
<evidence type="ECO:0000313" key="2">
    <source>
        <dbReference type="Proteomes" id="UP000255070"/>
    </source>
</evidence>
<reference evidence="1 2" key="1">
    <citation type="submission" date="2018-06" db="EMBL/GenBank/DDBJ databases">
        <authorList>
            <consortium name="Pathogen Informatics"/>
            <person name="Doyle S."/>
        </authorList>
    </citation>
    <scope>NUCLEOTIDE SEQUENCE [LARGE SCALE GENOMIC DNA]</scope>
    <source>
        <strain evidence="1 2">NCTC10698</strain>
    </source>
</reference>
<comment type="caution">
    <text evidence="1">The sequence shown here is derived from an EMBL/GenBank/DDBJ whole genome shotgun (WGS) entry which is preliminary data.</text>
</comment>
<keyword evidence="2" id="KW-1185">Reference proteome</keyword>